<dbReference type="Gene3D" id="3.40.50.300">
    <property type="entry name" value="P-loop containing nucleotide triphosphate hydrolases"/>
    <property type="match status" value="1"/>
</dbReference>
<dbReference type="InterPro" id="IPR001841">
    <property type="entry name" value="Znf_RING"/>
</dbReference>
<feature type="region of interest" description="Disordered" evidence="16">
    <location>
        <begin position="618"/>
        <end position="637"/>
    </location>
</feature>
<keyword evidence="21" id="KW-1185">Reference proteome</keyword>
<reference evidence="20 21" key="1">
    <citation type="submission" date="2024-01" db="EMBL/GenBank/DDBJ databases">
        <title>Genome assemblies of Stephania.</title>
        <authorList>
            <person name="Yang L."/>
        </authorList>
    </citation>
    <scope>NUCLEOTIDE SEQUENCE [LARGE SCALE GENOMIC DNA]</scope>
    <source>
        <strain evidence="20">JXDWG</strain>
        <tissue evidence="20">Leaf</tissue>
    </source>
</reference>
<keyword evidence="9" id="KW-0067">ATP-binding</keyword>
<dbReference type="CDD" id="cd18008">
    <property type="entry name" value="DEXDc_SHPRH-like"/>
    <property type="match status" value="1"/>
</dbReference>
<dbReference type="InterPro" id="IPR013083">
    <property type="entry name" value="Znf_RING/FYVE/PHD"/>
</dbReference>
<evidence type="ECO:0000256" key="1">
    <source>
        <dbReference type="ARBA" id="ARBA00004123"/>
    </source>
</evidence>
<evidence type="ECO:0000259" key="18">
    <source>
        <dbReference type="PROSITE" id="PS51192"/>
    </source>
</evidence>
<evidence type="ECO:0000256" key="4">
    <source>
        <dbReference type="ARBA" id="ARBA00022741"/>
    </source>
</evidence>
<evidence type="ECO:0000256" key="7">
    <source>
        <dbReference type="ARBA" id="ARBA00022806"/>
    </source>
</evidence>
<dbReference type="InterPro" id="IPR038718">
    <property type="entry name" value="SNF2-like_sf"/>
</dbReference>
<dbReference type="InterPro" id="IPR050628">
    <property type="entry name" value="SNF2_RAD54_helicase_TF"/>
</dbReference>
<dbReference type="Pfam" id="PF00271">
    <property type="entry name" value="Helicase_C"/>
    <property type="match status" value="1"/>
</dbReference>
<feature type="domain" description="Helicase ATP-binding" evidence="18">
    <location>
        <begin position="784"/>
        <end position="966"/>
    </location>
</feature>
<feature type="compositionally biased region" description="Basic and acidic residues" evidence="16">
    <location>
        <begin position="850"/>
        <end position="861"/>
    </location>
</feature>
<keyword evidence="13" id="KW-0804">Transcription</keyword>
<dbReference type="SMART" id="SM00490">
    <property type="entry name" value="HELICc"/>
    <property type="match status" value="1"/>
</dbReference>
<dbReference type="Gene3D" id="3.30.40.10">
    <property type="entry name" value="Zinc/RING finger domain, C3HC4 (zinc finger)"/>
    <property type="match status" value="1"/>
</dbReference>
<evidence type="ECO:0000313" key="20">
    <source>
        <dbReference type="EMBL" id="KAK9089384.1"/>
    </source>
</evidence>
<dbReference type="PROSITE" id="PS51194">
    <property type="entry name" value="HELICASE_CTER"/>
    <property type="match status" value="1"/>
</dbReference>
<dbReference type="SMART" id="SM00487">
    <property type="entry name" value="DEXDc"/>
    <property type="match status" value="1"/>
</dbReference>
<dbReference type="PANTHER" id="PTHR45626">
    <property type="entry name" value="TRANSCRIPTION TERMINATION FACTOR 2-RELATED"/>
    <property type="match status" value="1"/>
</dbReference>
<comment type="similarity">
    <text evidence="2">Belongs to the SNF2/RAD54 helicase family. RAD16 subfamily.</text>
</comment>
<dbReference type="FunFam" id="3.40.50.10810:FF:000068">
    <property type="entry name" value="SNF2 domain-containing protein / helicase domain-containing protein / zinc finger protein-like protein"/>
    <property type="match status" value="1"/>
</dbReference>
<evidence type="ECO:0000256" key="2">
    <source>
        <dbReference type="ARBA" id="ARBA00008438"/>
    </source>
</evidence>
<keyword evidence="14" id="KW-0539">Nucleus</keyword>
<dbReference type="GO" id="GO:0006281">
    <property type="term" value="P:DNA repair"/>
    <property type="evidence" value="ECO:0007669"/>
    <property type="project" value="TreeGrafter"/>
</dbReference>
<evidence type="ECO:0000256" key="10">
    <source>
        <dbReference type="ARBA" id="ARBA00022853"/>
    </source>
</evidence>
<evidence type="ECO:0000256" key="5">
    <source>
        <dbReference type="ARBA" id="ARBA00022771"/>
    </source>
</evidence>
<keyword evidence="5 15" id="KW-0863">Zinc-finger</keyword>
<accession>A0AAP0HJL8</accession>
<dbReference type="InterPro" id="IPR049730">
    <property type="entry name" value="SNF2/RAD54-like_C"/>
</dbReference>
<dbReference type="InterPro" id="IPR001650">
    <property type="entry name" value="Helicase_C-like"/>
</dbReference>
<dbReference type="GO" id="GO:0016787">
    <property type="term" value="F:hydrolase activity"/>
    <property type="evidence" value="ECO:0007669"/>
    <property type="project" value="UniProtKB-KW"/>
</dbReference>
<evidence type="ECO:0000256" key="16">
    <source>
        <dbReference type="SAM" id="MobiDB-lite"/>
    </source>
</evidence>
<comment type="caution">
    <text evidence="20">The sequence shown here is derived from an EMBL/GenBank/DDBJ whole genome shotgun (WGS) entry which is preliminary data.</text>
</comment>
<keyword evidence="12" id="KW-0238">DNA-binding</keyword>
<evidence type="ECO:0000256" key="9">
    <source>
        <dbReference type="ARBA" id="ARBA00022840"/>
    </source>
</evidence>
<evidence type="ECO:0000256" key="13">
    <source>
        <dbReference type="ARBA" id="ARBA00023163"/>
    </source>
</evidence>
<dbReference type="PANTHER" id="PTHR45626:SF16">
    <property type="entry name" value="ATP-DEPENDENT HELICASE ULS1"/>
    <property type="match status" value="1"/>
</dbReference>
<keyword evidence="6" id="KW-0378">Hydrolase</keyword>
<dbReference type="FunFam" id="3.40.50.10810:FF:000071">
    <property type="entry name" value="SNF2 domain-containing protein / helicase domain-containing protein / zinc finger protein-like protein"/>
    <property type="match status" value="1"/>
</dbReference>
<feature type="region of interest" description="Disordered" evidence="16">
    <location>
        <begin position="849"/>
        <end position="894"/>
    </location>
</feature>
<dbReference type="EMBL" id="JBBNAG010000012">
    <property type="protein sequence ID" value="KAK9089384.1"/>
    <property type="molecule type" value="Genomic_DNA"/>
</dbReference>
<evidence type="ECO:0000256" key="6">
    <source>
        <dbReference type="ARBA" id="ARBA00022801"/>
    </source>
</evidence>
<keyword evidence="11" id="KW-0805">Transcription regulation</keyword>
<dbReference type="InterPro" id="IPR014001">
    <property type="entry name" value="Helicase_ATP-bd"/>
</dbReference>
<dbReference type="GO" id="GO:0005634">
    <property type="term" value="C:nucleus"/>
    <property type="evidence" value="ECO:0007669"/>
    <property type="project" value="UniProtKB-SubCell"/>
</dbReference>
<dbReference type="CDD" id="cd18793">
    <property type="entry name" value="SF2_C_SNF"/>
    <property type="match status" value="1"/>
</dbReference>
<dbReference type="InterPro" id="IPR017907">
    <property type="entry name" value="Znf_RING_CS"/>
</dbReference>
<feature type="compositionally biased region" description="Basic and acidic residues" evidence="16">
    <location>
        <begin position="1293"/>
        <end position="1307"/>
    </location>
</feature>
<keyword evidence="7" id="KW-0347">Helicase</keyword>
<dbReference type="Pfam" id="PF00176">
    <property type="entry name" value="SNF2-rel_dom"/>
    <property type="match status" value="1"/>
</dbReference>
<comment type="subcellular location">
    <subcellularLocation>
        <location evidence="1">Nucleus</location>
    </subcellularLocation>
</comment>
<feature type="compositionally biased region" description="Polar residues" evidence="16">
    <location>
        <begin position="279"/>
        <end position="300"/>
    </location>
</feature>
<dbReference type="PROSITE" id="PS50089">
    <property type="entry name" value="ZF_RING_2"/>
    <property type="match status" value="1"/>
</dbReference>
<dbReference type="Gene3D" id="3.40.50.10810">
    <property type="entry name" value="Tandem AAA-ATPase domain"/>
    <property type="match status" value="3"/>
</dbReference>
<dbReference type="InterPro" id="IPR027417">
    <property type="entry name" value="P-loop_NTPase"/>
</dbReference>
<dbReference type="InterPro" id="IPR018957">
    <property type="entry name" value="Znf_C3HC4_RING-type"/>
</dbReference>
<feature type="domain" description="Helicase C-terminal" evidence="19">
    <location>
        <begin position="1304"/>
        <end position="1463"/>
    </location>
</feature>
<dbReference type="PROSITE" id="PS00518">
    <property type="entry name" value="ZF_RING_1"/>
    <property type="match status" value="1"/>
</dbReference>
<evidence type="ECO:0000256" key="3">
    <source>
        <dbReference type="ARBA" id="ARBA00022723"/>
    </source>
</evidence>
<dbReference type="Pfam" id="PF00097">
    <property type="entry name" value="zf-C3HC4"/>
    <property type="match status" value="1"/>
</dbReference>
<sequence length="1468" mass="161574">MSAESRTCLLSVLRIFSDNRLGLVETRRLAEENSDFWSSDRCGNDESSDNYWMDEESILAILSEDLDPSGTNFEVSFVDVLLLPQLLNDINSQENLFYDSLPVGSPNVNVNNGISSQSLHGKLIVICHSSVVTALFTLCCHISEVYRPSMRHHSGYRKPSDPRERMDPRRSLDFTGSFNMVEHEKPGITSLTESLYHSSASLAEWSTDATVEGSRNAQLHSNADSKTMEYYFPEYNLPLDYVAGNGNHASSCADLVDSIELKIENQCAFMNDGGVPQPKSASSNPTITNSANHNATSRSSLGEMETCGTFRLSLRDELPSVTAKMESQDVNQSNLLSEHEVSGTLYESSNFFSLAPSYQHSGSMADSEHFYEPTRQFLPYTYDFPATVGKKESTSDITNEVGEASGGVSVQTIMDSASTDSCQDTSIKWEDRSPCSANSFDADVRPSSNVSSQSLVGIPSLVSSKGEIFCIEDGRQNQLLPSWTEGLFSRSTNAIDVNVTDIGSPVSKISASGADHASSYLMHGRQVPSNIKPNSCFKKEEDKLTLYGSATAQAVKLSGEVWSDGSVYSSRIDFDADADSDADVCILEDISDPRRSPPVGRQSKSFAVVAPGKSVATSQYSPIGDSHHQTGTGGIRPRINNERLTYRAALQGLSQSQSKAEATPPDGLLAVPLLRHQRIALSWMMQKETTGYHCSGGILADDQGLGKTISTIALILKERPPSKISPVAVKSHELEALNLDDDDDSGVCQLDSSTQDGDSSHIRADGNSSQSEKATPTKGRPAAGTLVVCPTSVLRQWAEELHNKVTREANLSVLVYHGSNRTKDPLELAKYDVVLTTYSIVSMEVPKQPLVDKDDDDKVKQEGGNLQSVLFPSSKKRKDAPDSEKRSGKGRKGTDGALLEAISRPLARVGWFRVVLDEAQSIKNYRTQVARACWGLRAKRRWCLSGTPIQNAVDDLYSYFRFLRYDPYAAYKSFCSMIKIPINRDPTKGYKKLQVVLKTIMLRRTKGALITTFDLEINDEEVSSVYYASYDSRGELNLIDGPDYSFIDGQPIITLPPKSIELRKIDFSMEERDFYSKLEADSRAQFKVYAAAGTVKQNYVNILLMLLRLRQACGHPLLVRGYDSNSIWRSSVDLVKKLPKEKQSNLLSCLEASLAICGICNDAPEDPVVTICGHVYCNQCVCEHLTGDERLCPAAQCKVQLSITSVFSKETLKSSLFDQPDHNSFADNSTSHLVEAIGPFSEGLANSSKISAALEILQSISEQRRCGSDVGSDVSISKSCDKDHCDSQTVGSFKDKPNGKYEDTGKPSSDKITGKAIVFSQWTRMLDLLEGRLKDSSIQYRRLDGTMSVLARDKAVKDFNTLPEVSVMIMSLKAASLGLNMVAACHVLLLDLWWNPTTEDQAIDRAHRIGQTRPVTVVRLTVKDTVEDRILALQQKKREMVASAFGEDEAGGRQTRLTVEDLNYLFMV</sequence>
<dbReference type="GO" id="GO:0003677">
    <property type="term" value="F:DNA binding"/>
    <property type="evidence" value="ECO:0007669"/>
    <property type="project" value="UniProtKB-KW"/>
</dbReference>
<feature type="region of interest" description="Disordered" evidence="16">
    <location>
        <begin position="1288"/>
        <end position="1307"/>
    </location>
</feature>
<protein>
    <recommendedName>
        <fullName evidence="22">Helicase-like transcription factor CHR28</fullName>
    </recommendedName>
</protein>
<evidence type="ECO:0000256" key="15">
    <source>
        <dbReference type="PROSITE-ProRule" id="PRU00175"/>
    </source>
</evidence>
<dbReference type="PROSITE" id="PS51192">
    <property type="entry name" value="HELICASE_ATP_BIND_1"/>
    <property type="match status" value="1"/>
</dbReference>
<dbReference type="InterPro" id="IPR000330">
    <property type="entry name" value="SNF2_N"/>
</dbReference>
<dbReference type="SUPFAM" id="SSF52540">
    <property type="entry name" value="P-loop containing nucleoside triphosphate hydrolases"/>
    <property type="match status" value="2"/>
</dbReference>
<keyword evidence="3" id="KW-0479">Metal-binding</keyword>
<keyword evidence="10" id="KW-0156">Chromatin regulator</keyword>
<evidence type="ECO:0000259" key="17">
    <source>
        <dbReference type="PROSITE" id="PS50089"/>
    </source>
</evidence>
<evidence type="ECO:0000256" key="14">
    <source>
        <dbReference type="ARBA" id="ARBA00023242"/>
    </source>
</evidence>
<name>A0AAP0HJL8_9MAGN</name>
<gene>
    <name evidence="20" type="ORF">Scep_028466</name>
</gene>
<proteinExistence type="inferred from homology"/>
<feature type="region of interest" description="Disordered" evidence="16">
    <location>
        <begin position="275"/>
        <end position="300"/>
    </location>
</feature>
<evidence type="ECO:0000256" key="11">
    <source>
        <dbReference type="ARBA" id="ARBA00023015"/>
    </source>
</evidence>
<dbReference type="SUPFAM" id="SSF57850">
    <property type="entry name" value="RING/U-box"/>
    <property type="match status" value="1"/>
</dbReference>
<dbReference type="GO" id="GO:0004386">
    <property type="term" value="F:helicase activity"/>
    <property type="evidence" value="ECO:0007669"/>
    <property type="project" value="UniProtKB-KW"/>
</dbReference>
<keyword evidence="8" id="KW-0862">Zinc</keyword>
<dbReference type="GO" id="GO:0080188">
    <property type="term" value="P:gene silencing by siRNA-directed DNA methylation"/>
    <property type="evidence" value="ECO:0007669"/>
    <property type="project" value="UniProtKB-ARBA"/>
</dbReference>
<dbReference type="GO" id="GO:0008094">
    <property type="term" value="F:ATP-dependent activity, acting on DNA"/>
    <property type="evidence" value="ECO:0007669"/>
    <property type="project" value="TreeGrafter"/>
</dbReference>
<feature type="region of interest" description="Disordered" evidence="16">
    <location>
        <begin position="740"/>
        <end position="783"/>
    </location>
</feature>
<evidence type="ECO:0000259" key="19">
    <source>
        <dbReference type="PROSITE" id="PS51194"/>
    </source>
</evidence>
<evidence type="ECO:0000256" key="12">
    <source>
        <dbReference type="ARBA" id="ARBA00023125"/>
    </source>
</evidence>
<feature type="domain" description="RING-type" evidence="17">
    <location>
        <begin position="1157"/>
        <end position="1196"/>
    </location>
</feature>
<organism evidence="20 21">
    <name type="scientific">Stephania cephalantha</name>
    <dbReference type="NCBI Taxonomy" id="152367"/>
    <lineage>
        <taxon>Eukaryota</taxon>
        <taxon>Viridiplantae</taxon>
        <taxon>Streptophyta</taxon>
        <taxon>Embryophyta</taxon>
        <taxon>Tracheophyta</taxon>
        <taxon>Spermatophyta</taxon>
        <taxon>Magnoliopsida</taxon>
        <taxon>Ranunculales</taxon>
        <taxon>Menispermaceae</taxon>
        <taxon>Menispermoideae</taxon>
        <taxon>Cissampelideae</taxon>
        <taxon>Stephania</taxon>
    </lineage>
</organism>
<evidence type="ECO:0008006" key="22">
    <source>
        <dbReference type="Google" id="ProtNLM"/>
    </source>
</evidence>
<dbReference type="GO" id="GO:0008270">
    <property type="term" value="F:zinc ion binding"/>
    <property type="evidence" value="ECO:0007669"/>
    <property type="project" value="UniProtKB-KW"/>
</dbReference>
<dbReference type="GO" id="GO:0005524">
    <property type="term" value="F:ATP binding"/>
    <property type="evidence" value="ECO:0007669"/>
    <property type="project" value="UniProtKB-KW"/>
</dbReference>
<dbReference type="Proteomes" id="UP001419268">
    <property type="component" value="Unassembled WGS sequence"/>
</dbReference>
<keyword evidence="4" id="KW-0547">Nucleotide-binding</keyword>
<evidence type="ECO:0000256" key="8">
    <source>
        <dbReference type="ARBA" id="ARBA00022833"/>
    </source>
</evidence>
<evidence type="ECO:0000313" key="21">
    <source>
        <dbReference type="Proteomes" id="UP001419268"/>
    </source>
</evidence>